<dbReference type="Proteomes" id="UP000027170">
    <property type="component" value="Unassembled WGS sequence"/>
</dbReference>
<evidence type="ECO:0000313" key="2">
    <source>
        <dbReference type="Proteomes" id="UP000027170"/>
    </source>
</evidence>
<keyword evidence="2" id="KW-1185">Reference proteome</keyword>
<sequence>MKSGIYSRVKSFCIARAGKNVAVKSGIGCHSLVRALAD</sequence>
<dbReference type="AlphaFoldDB" id="A0A836MQ54"/>
<comment type="caution">
    <text evidence="1">The sequence shown here is derived from an EMBL/GenBank/DDBJ whole genome shotgun (WGS) entry which is preliminary data.</text>
</comment>
<proteinExistence type="predicted"/>
<gene>
    <name evidence="1" type="ORF">SALWKB29_1120</name>
</gene>
<evidence type="ECO:0000313" key="1">
    <source>
        <dbReference type="EMBL" id="KDN15048.1"/>
    </source>
</evidence>
<reference evidence="1 2" key="1">
    <citation type="submission" date="2014-03" db="EMBL/GenBank/DDBJ databases">
        <title>The genomes of two eusocial bee gut symbionts.</title>
        <authorList>
            <person name="Kwong W.K."/>
            <person name="Engel P."/>
            <person name="Koch H."/>
            <person name="Moran N.A."/>
        </authorList>
    </citation>
    <scope>NUCLEOTIDE SEQUENCE [LARGE SCALE GENOMIC DNA]</scope>
    <source>
        <strain evidence="2">wkB29</strain>
    </source>
</reference>
<protein>
    <submittedName>
        <fullName evidence="1">Uncharacterized protein</fullName>
    </submittedName>
</protein>
<accession>A0A836MQ54</accession>
<name>A0A836MQ54_9NEIS</name>
<dbReference type="EMBL" id="JFZV01000004">
    <property type="protein sequence ID" value="KDN15048.1"/>
    <property type="molecule type" value="Genomic_DNA"/>
</dbReference>
<organism evidence="1 2">
    <name type="scientific">Snodgrassella communis</name>
    <dbReference type="NCBI Taxonomy" id="2946699"/>
    <lineage>
        <taxon>Bacteria</taxon>
        <taxon>Pseudomonadati</taxon>
        <taxon>Pseudomonadota</taxon>
        <taxon>Betaproteobacteria</taxon>
        <taxon>Neisseriales</taxon>
        <taxon>Neisseriaceae</taxon>
        <taxon>Snodgrassella</taxon>
    </lineage>
</organism>